<dbReference type="InterPro" id="IPR036178">
    <property type="entry name" value="Formintransfe-cycloase-like_sf"/>
</dbReference>
<dbReference type="RefSeq" id="WP_410032369.1">
    <property type="nucleotide sequence ID" value="NZ_JBGMEH010000001.1"/>
</dbReference>
<evidence type="ECO:0000313" key="3">
    <source>
        <dbReference type="EMBL" id="MFO3715529.1"/>
    </source>
</evidence>
<organism evidence="3 4">
    <name type="scientific">Anaerococcus cruorum</name>
    <dbReference type="NCBI Taxonomy" id="3115617"/>
    <lineage>
        <taxon>Bacteria</taxon>
        <taxon>Bacillati</taxon>
        <taxon>Bacillota</taxon>
        <taxon>Tissierellia</taxon>
        <taxon>Tissierellales</taxon>
        <taxon>Peptoniphilaceae</taxon>
        <taxon>Anaerococcus</taxon>
    </lineage>
</organism>
<feature type="domain" description="Cyclodeaminase/cyclohydrolase" evidence="2">
    <location>
        <begin position="8"/>
        <end position="170"/>
    </location>
</feature>
<keyword evidence="1" id="KW-0812">Transmembrane</keyword>
<dbReference type="Pfam" id="PF04961">
    <property type="entry name" value="FTCD_C"/>
    <property type="match status" value="1"/>
</dbReference>
<accession>A0ABW9MUM1</accession>
<proteinExistence type="predicted"/>
<name>A0ABW9MUM1_9FIRM</name>
<keyword evidence="1" id="KW-1133">Transmembrane helix</keyword>
<dbReference type="EMBL" id="JBGMEH010000001">
    <property type="protein sequence ID" value="MFO3715529.1"/>
    <property type="molecule type" value="Genomic_DNA"/>
</dbReference>
<reference evidence="3 4" key="1">
    <citation type="journal article" date="2025" name="Anaerobe">
        <title>Description of Anaerococcus kampingiae sp. nov., Anaerococcus groningensis sp. nov., Anaerococcus martiniensis sp. nov., and Anaerococcus cruorum sp. nov., isolated from human clinical specimens.</title>
        <authorList>
            <person name="Boiten K.E."/>
            <person name="Meijer J."/>
            <person name="van Wezel E.M."/>
            <person name="Veloo A.C.M."/>
        </authorList>
    </citation>
    <scope>NUCLEOTIDE SEQUENCE [LARGE SCALE GENOMIC DNA]</scope>
    <source>
        <strain evidence="3 4">ENR1039</strain>
    </source>
</reference>
<dbReference type="InterPro" id="IPR007044">
    <property type="entry name" value="Cyclodeamin/CycHdrlase"/>
</dbReference>
<keyword evidence="1" id="KW-0472">Membrane</keyword>
<dbReference type="Proteomes" id="UP001638015">
    <property type="component" value="Unassembled WGS sequence"/>
</dbReference>
<evidence type="ECO:0000259" key="2">
    <source>
        <dbReference type="Pfam" id="PF04961"/>
    </source>
</evidence>
<feature type="transmembrane region" description="Helical" evidence="1">
    <location>
        <begin position="20"/>
        <end position="40"/>
    </location>
</feature>
<evidence type="ECO:0000256" key="1">
    <source>
        <dbReference type="SAM" id="Phobius"/>
    </source>
</evidence>
<sequence>MNLINMDITKLIYQTRQADANPGGGAILILVSNLAINLALMMDKKEFENLEKDANVSRETLLKISKDYETYMQDDVDKFNHLMDRIKDKSASEDDYLKAATPLLNMVEKNIVALDKISFFLENGKKSTITDGEIANDLLYQALISSLPTIKLNLDMTRESFDLASKKDEANKLYIKNQQIIERRKQ</sequence>
<dbReference type="SUPFAM" id="SSF101262">
    <property type="entry name" value="Methenyltetrahydrofolate cyclohydrolase-like"/>
    <property type="match status" value="1"/>
</dbReference>
<comment type="caution">
    <text evidence="3">The sequence shown here is derived from an EMBL/GenBank/DDBJ whole genome shotgun (WGS) entry which is preliminary data.</text>
</comment>
<evidence type="ECO:0000313" key="4">
    <source>
        <dbReference type="Proteomes" id="UP001638015"/>
    </source>
</evidence>
<gene>
    <name evidence="3" type="ORF">ACCQ40_01840</name>
</gene>
<keyword evidence="4" id="KW-1185">Reference proteome</keyword>
<protein>
    <submittedName>
        <fullName evidence="3">Cyclodeaminase/cyclohydrolase family protein</fullName>
    </submittedName>
</protein>
<dbReference type="Gene3D" id="1.20.120.680">
    <property type="entry name" value="Formiminotetrahydrofolate cyclodeaminase monomer, up-and-down helical bundle"/>
    <property type="match status" value="1"/>
</dbReference>